<evidence type="ECO:0000256" key="1">
    <source>
        <dbReference type="ARBA" id="ARBA00008894"/>
    </source>
</evidence>
<dbReference type="InterPro" id="IPR003656">
    <property type="entry name" value="Znf_BED"/>
</dbReference>
<dbReference type="Proteomes" id="UP001141552">
    <property type="component" value="Unassembled WGS sequence"/>
</dbReference>
<dbReference type="PANTHER" id="PTHR33463:SF187">
    <property type="entry name" value="AND NB-ARC DOMAIN DISEASE RESISTANCE PROTEIN, PUTATIVE-RELATED"/>
    <property type="match status" value="1"/>
</dbReference>
<keyword evidence="5 9" id="KW-0863">Zinc-finger</keyword>
<evidence type="ECO:0000256" key="8">
    <source>
        <dbReference type="ARBA" id="ARBA00022840"/>
    </source>
</evidence>
<dbReference type="Pfam" id="PF13855">
    <property type="entry name" value="LRR_8"/>
    <property type="match status" value="1"/>
</dbReference>
<dbReference type="InterPro" id="IPR042197">
    <property type="entry name" value="Apaf_helical"/>
</dbReference>
<dbReference type="Pfam" id="PF23559">
    <property type="entry name" value="WHD_DRP"/>
    <property type="match status" value="1"/>
</dbReference>
<evidence type="ECO:0000256" key="10">
    <source>
        <dbReference type="SAM" id="MobiDB-lite"/>
    </source>
</evidence>
<sequence length="916" mass="102853">MPRPRDPLWEHVEEVDGGWKCRHCGHKFSAKIAVSRIKSHLYGVRCQGVEVCRNPPANVYEEEANKRRKIMPPVPIHNQGQDSVSQGMEVDTAPMPEQSERPGILEQPQAPENPSVQSQTFSPLTITAEGLESLHGMSTPQWESAYAALNTSSTGIEEDRGGHVQATPAADELDQPQAPENLSLQEHRYNAPEIPPVPAENDALGENTAGHVQPATTMPSSSNFDSMVQAPILEELGRREMIQPPSSSYGESRIPPQAPENPLAQEHMYNVPEISPIPGGNDSLNTSWENTAGQTQPRSSNNEARTTFPIEDEDAGQTVDWEPFSIGGPFWQSLTLEDLVPRRQVMPSSCNEEVRIADPTNAPTETSQENQVDQGQGQASVSRGMEVDTPMPEQLEILHGTTTAMYEQFQQPARDNNRDIPGSDTTTKLSLVTVPEPLGKGFERNEEEIWSLLRKGDVSIIGVHGMGGIGKTMLMEHIHDELQVRSRRPVYWITVTQDFSIHRLQDKISEAINFKTLYRDDEKIRAAMLKAELIKKQQFFLILDDLWDDFELEKVGIPVGADRCKLLITTRELGVCSRMGCQMEHIIKVNLLSEEEAWELFKKVLGKYNVKVKEELVKAVASQCARLPLGIKLMAGCMREAESEKEWEDALEDLKQSRVENGDPKHRVFEILGISYERLKDESLKKCFRFCGLFPEDFLFERQYLIDRLIANGVVKGDDRRYMEINKAHTMLKKLENACLLGGGAGIYGYRLLKMHDLIRDMAVQKLRERLVMVESGRGLTELPEVEHWREDLVTVSLMSNNFKKIPSSLSSNFPNLSTLLPCHNRHLDSIADSFFEHFSCLKVLDLSWTSIKKLPRSISNLVKLTALLLYGCRKLSDILSLSMLTALKTLDLQGCGIEKLPEHTIAASTHLFGSQ</sequence>
<evidence type="ECO:0000256" key="4">
    <source>
        <dbReference type="ARBA" id="ARBA00022741"/>
    </source>
</evidence>
<dbReference type="InterPro" id="IPR050905">
    <property type="entry name" value="Plant_NBS-LRR"/>
</dbReference>
<feature type="region of interest" description="Disordered" evidence="10">
    <location>
        <begin position="360"/>
        <end position="382"/>
    </location>
</feature>
<keyword evidence="4" id="KW-0547">Nucleotide-binding</keyword>
<dbReference type="Pfam" id="PF02892">
    <property type="entry name" value="zf-BED"/>
    <property type="match status" value="1"/>
</dbReference>
<name>A0A9Q0J8U1_9ROSI</name>
<evidence type="ECO:0000259" key="11">
    <source>
        <dbReference type="PROSITE" id="PS50808"/>
    </source>
</evidence>
<evidence type="ECO:0000256" key="6">
    <source>
        <dbReference type="ARBA" id="ARBA00022821"/>
    </source>
</evidence>
<dbReference type="FunFam" id="3.40.50.300:FF:001091">
    <property type="entry name" value="Probable disease resistance protein At1g61300"/>
    <property type="match status" value="1"/>
</dbReference>
<evidence type="ECO:0000256" key="7">
    <source>
        <dbReference type="ARBA" id="ARBA00022833"/>
    </source>
</evidence>
<proteinExistence type="inferred from homology"/>
<feature type="compositionally biased region" description="Polar residues" evidence="10">
    <location>
        <begin position="361"/>
        <end position="381"/>
    </location>
</feature>
<feature type="domain" description="BED-type" evidence="11">
    <location>
        <begin position="3"/>
        <end position="59"/>
    </location>
</feature>
<evidence type="ECO:0000256" key="9">
    <source>
        <dbReference type="PROSITE-ProRule" id="PRU00027"/>
    </source>
</evidence>
<reference evidence="12" key="1">
    <citation type="submission" date="2022-02" db="EMBL/GenBank/DDBJ databases">
        <authorList>
            <person name="Henning P.M."/>
            <person name="McCubbin A.G."/>
            <person name="Shore J.S."/>
        </authorList>
    </citation>
    <scope>NUCLEOTIDE SEQUENCE</scope>
    <source>
        <strain evidence="12">F60SS</strain>
        <tissue evidence="12">Leaves</tissue>
    </source>
</reference>
<reference evidence="12" key="2">
    <citation type="journal article" date="2023" name="Plants (Basel)">
        <title>Annotation of the Turnera subulata (Passifloraceae) Draft Genome Reveals the S-Locus Evolved after the Divergence of Turneroideae from Passifloroideae in a Stepwise Manner.</title>
        <authorList>
            <person name="Henning P.M."/>
            <person name="Roalson E.H."/>
            <person name="Mir W."/>
            <person name="McCubbin A.G."/>
            <person name="Shore J.S."/>
        </authorList>
    </citation>
    <scope>NUCLEOTIDE SEQUENCE</scope>
    <source>
        <strain evidence="12">F60SS</strain>
    </source>
</reference>
<organism evidence="12 13">
    <name type="scientific">Turnera subulata</name>
    <dbReference type="NCBI Taxonomy" id="218843"/>
    <lineage>
        <taxon>Eukaryota</taxon>
        <taxon>Viridiplantae</taxon>
        <taxon>Streptophyta</taxon>
        <taxon>Embryophyta</taxon>
        <taxon>Tracheophyta</taxon>
        <taxon>Spermatophyta</taxon>
        <taxon>Magnoliopsida</taxon>
        <taxon>eudicotyledons</taxon>
        <taxon>Gunneridae</taxon>
        <taxon>Pentapetalae</taxon>
        <taxon>rosids</taxon>
        <taxon>fabids</taxon>
        <taxon>Malpighiales</taxon>
        <taxon>Passifloraceae</taxon>
        <taxon>Turnera</taxon>
    </lineage>
</organism>
<dbReference type="Gene3D" id="1.10.8.430">
    <property type="entry name" value="Helical domain of apoptotic protease-activating factors"/>
    <property type="match status" value="1"/>
</dbReference>
<dbReference type="Gene3D" id="3.80.10.10">
    <property type="entry name" value="Ribonuclease Inhibitor"/>
    <property type="match status" value="1"/>
</dbReference>
<dbReference type="Pfam" id="PF00931">
    <property type="entry name" value="NB-ARC"/>
    <property type="match status" value="1"/>
</dbReference>
<dbReference type="GO" id="GO:0005524">
    <property type="term" value="F:ATP binding"/>
    <property type="evidence" value="ECO:0007669"/>
    <property type="project" value="UniProtKB-KW"/>
</dbReference>
<keyword evidence="13" id="KW-1185">Reference proteome</keyword>
<accession>A0A9Q0J8U1</accession>
<comment type="caution">
    <text evidence="12">The sequence shown here is derived from an EMBL/GenBank/DDBJ whole genome shotgun (WGS) entry which is preliminary data.</text>
</comment>
<dbReference type="AlphaFoldDB" id="A0A9Q0J8U1"/>
<dbReference type="Gene3D" id="3.40.50.300">
    <property type="entry name" value="P-loop containing nucleotide triphosphate hydrolases"/>
    <property type="match status" value="1"/>
</dbReference>
<feature type="region of interest" description="Disordered" evidence="10">
    <location>
        <begin position="93"/>
        <end position="120"/>
    </location>
</feature>
<comment type="similarity">
    <text evidence="1">Belongs to the disease resistance NB-LRR family.</text>
</comment>
<dbReference type="PRINTS" id="PR00364">
    <property type="entry name" value="DISEASERSIST"/>
</dbReference>
<feature type="compositionally biased region" description="Polar residues" evidence="10">
    <location>
        <begin position="110"/>
        <end position="120"/>
    </location>
</feature>
<evidence type="ECO:0000256" key="2">
    <source>
        <dbReference type="ARBA" id="ARBA00022723"/>
    </source>
</evidence>
<dbReference type="GO" id="GO:0006952">
    <property type="term" value="P:defense response"/>
    <property type="evidence" value="ECO:0007669"/>
    <property type="project" value="UniProtKB-KW"/>
</dbReference>
<keyword evidence="8" id="KW-0067">ATP-binding</keyword>
<dbReference type="PROSITE" id="PS50808">
    <property type="entry name" value="ZF_BED"/>
    <property type="match status" value="1"/>
</dbReference>
<dbReference type="InterPro" id="IPR001611">
    <property type="entry name" value="Leu-rich_rpt"/>
</dbReference>
<dbReference type="EMBL" id="JAKUCV010005104">
    <property type="protein sequence ID" value="KAJ4832678.1"/>
    <property type="molecule type" value="Genomic_DNA"/>
</dbReference>
<dbReference type="SUPFAM" id="SSF52058">
    <property type="entry name" value="L domain-like"/>
    <property type="match status" value="1"/>
</dbReference>
<evidence type="ECO:0000313" key="12">
    <source>
        <dbReference type="EMBL" id="KAJ4832678.1"/>
    </source>
</evidence>
<evidence type="ECO:0000256" key="3">
    <source>
        <dbReference type="ARBA" id="ARBA00022737"/>
    </source>
</evidence>
<dbReference type="OrthoDB" id="849891at2759"/>
<feature type="region of interest" description="Disordered" evidence="10">
    <location>
        <begin position="279"/>
        <end position="304"/>
    </location>
</feature>
<feature type="non-terminal residue" evidence="12">
    <location>
        <position position="916"/>
    </location>
</feature>
<dbReference type="GO" id="GO:0003677">
    <property type="term" value="F:DNA binding"/>
    <property type="evidence" value="ECO:0007669"/>
    <property type="project" value="InterPro"/>
</dbReference>
<dbReference type="PANTHER" id="PTHR33463">
    <property type="entry name" value="NB-ARC DOMAIN-CONTAINING PROTEIN-RELATED"/>
    <property type="match status" value="1"/>
</dbReference>
<keyword evidence="2" id="KW-0479">Metal-binding</keyword>
<dbReference type="InterPro" id="IPR027417">
    <property type="entry name" value="P-loop_NTPase"/>
</dbReference>
<gene>
    <name evidence="12" type="ORF">Tsubulata_041782</name>
</gene>
<keyword evidence="6" id="KW-0611">Plant defense</keyword>
<keyword evidence="3" id="KW-0677">Repeat</keyword>
<evidence type="ECO:0000313" key="13">
    <source>
        <dbReference type="Proteomes" id="UP001141552"/>
    </source>
</evidence>
<dbReference type="InterPro" id="IPR002182">
    <property type="entry name" value="NB-ARC"/>
</dbReference>
<feature type="compositionally biased region" description="Polar residues" evidence="10">
    <location>
        <begin position="282"/>
        <end position="304"/>
    </location>
</feature>
<protein>
    <recommendedName>
        <fullName evidence="11">BED-type domain-containing protein</fullName>
    </recommendedName>
</protein>
<dbReference type="SUPFAM" id="SSF52540">
    <property type="entry name" value="P-loop containing nucleoside triphosphate hydrolases"/>
    <property type="match status" value="1"/>
</dbReference>
<keyword evidence="7" id="KW-0862">Zinc</keyword>
<dbReference type="InterPro" id="IPR058922">
    <property type="entry name" value="WHD_DRP"/>
</dbReference>
<dbReference type="GO" id="GO:0008270">
    <property type="term" value="F:zinc ion binding"/>
    <property type="evidence" value="ECO:0007669"/>
    <property type="project" value="UniProtKB-KW"/>
</dbReference>
<dbReference type="InterPro" id="IPR032675">
    <property type="entry name" value="LRR_dom_sf"/>
</dbReference>
<evidence type="ECO:0000256" key="5">
    <source>
        <dbReference type="ARBA" id="ARBA00022771"/>
    </source>
</evidence>
<dbReference type="GO" id="GO:0043531">
    <property type="term" value="F:ADP binding"/>
    <property type="evidence" value="ECO:0007669"/>
    <property type="project" value="InterPro"/>
</dbReference>